<evidence type="ECO:0000313" key="1">
    <source>
        <dbReference type="EMBL" id="ABD45060.1"/>
    </source>
</evidence>
<sequence length="63" mass="7744">MRKDKQYTASFKQHKNCFLSCYIKESSTFYFPQSRITDYRINPTLYKEEFYEQQKQLSKLSIN</sequence>
<dbReference type="HOGENOM" id="CLU_2878704_0_0_5"/>
<evidence type="ECO:0000313" key="2">
    <source>
        <dbReference type="Proteomes" id="UP000008320"/>
    </source>
</evidence>
<proteinExistence type="predicted"/>
<name>Q2GGP0_EHRCR</name>
<dbReference type="AlphaFoldDB" id="Q2GGP0"/>
<accession>Q2GGP0</accession>
<gene>
    <name evidence="1" type="ordered locus">ECH_0582</name>
</gene>
<reference evidence="1 2" key="1">
    <citation type="journal article" date="2006" name="PLoS Genet.">
        <title>Comparative genomics of emerging human ehrlichiosis agents.</title>
        <authorList>
            <person name="Dunning Hotopp J.C."/>
            <person name="Lin M."/>
            <person name="Madupu R."/>
            <person name="Crabtree J."/>
            <person name="Angiuoli S.V."/>
            <person name="Eisen J.A."/>
            <person name="Seshadri R."/>
            <person name="Ren Q."/>
            <person name="Wu M."/>
            <person name="Utterback T.R."/>
            <person name="Smith S."/>
            <person name="Lewis M."/>
            <person name="Khouri H."/>
            <person name="Zhang C."/>
            <person name="Niu H."/>
            <person name="Lin Q."/>
            <person name="Ohashi N."/>
            <person name="Zhi N."/>
            <person name="Nelson W."/>
            <person name="Brinkac L.M."/>
            <person name="Dodson R.J."/>
            <person name="Rosovitz M.J."/>
            <person name="Sundaram J."/>
            <person name="Daugherty S.C."/>
            <person name="Davidsen T."/>
            <person name="Durkin A.S."/>
            <person name="Gwinn M."/>
            <person name="Haft D.H."/>
            <person name="Selengut J.D."/>
            <person name="Sullivan S.A."/>
            <person name="Zafar N."/>
            <person name="Zhou L."/>
            <person name="Benahmed F."/>
            <person name="Forberger H."/>
            <person name="Halpin R."/>
            <person name="Mulligan S."/>
            <person name="Robinson J."/>
            <person name="White O."/>
            <person name="Rikihisa Y."/>
            <person name="Tettelin H."/>
        </authorList>
    </citation>
    <scope>NUCLEOTIDE SEQUENCE [LARGE SCALE GENOMIC DNA]</scope>
    <source>
        <strain evidence="2">ATCC CRL-10679 / Arkansas</strain>
    </source>
</reference>
<organism evidence="1 2">
    <name type="scientific">Ehrlichia chaffeensis (strain ATCC CRL-10679 / Arkansas)</name>
    <dbReference type="NCBI Taxonomy" id="205920"/>
    <lineage>
        <taxon>Bacteria</taxon>
        <taxon>Pseudomonadati</taxon>
        <taxon>Pseudomonadota</taxon>
        <taxon>Alphaproteobacteria</taxon>
        <taxon>Rickettsiales</taxon>
        <taxon>Anaplasmataceae</taxon>
        <taxon>Ehrlichia</taxon>
    </lineage>
</organism>
<protein>
    <submittedName>
        <fullName evidence="1">Uncharacterized protein</fullName>
    </submittedName>
</protein>
<dbReference type="RefSeq" id="WP_011452693.1">
    <property type="nucleotide sequence ID" value="NC_007799.1"/>
</dbReference>
<keyword evidence="2" id="KW-1185">Reference proteome</keyword>
<dbReference type="EMBL" id="CP000236">
    <property type="protein sequence ID" value="ABD45060.1"/>
    <property type="molecule type" value="Genomic_DNA"/>
</dbReference>
<dbReference type="Proteomes" id="UP000008320">
    <property type="component" value="Chromosome"/>
</dbReference>
<dbReference type="KEGG" id="ech:ECH_0582"/>